<dbReference type="PIRSF" id="PIRSF000126">
    <property type="entry name" value="11-beta-HSD1"/>
    <property type="match status" value="1"/>
</dbReference>
<dbReference type="RefSeq" id="WP_068897496.1">
    <property type="nucleotide sequence ID" value="NZ_BDCX01000007.1"/>
</dbReference>
<keyword evidence="2" id="KW-0560">Oxidoreductase</keyword>
<protein>
    <submittedName>
        <fullName evidence="4">Oxidoreductase</fullName>
    </submittedName>
</protein>
<evidence type="ECO:0000313" key="5">
    <source>
        <dbReference type="Proteomes" id="UP000077701"/>
    </source>
</evidence>
<dbReference type="PRINTS" id="PR00081">
    <property type="entry name" value="GDHRDH"/>
</dbReference>
<dbReference type="InterPro" id="IPR002347">
    <property type="entry name" value="SDR_fam"/>
</dbReference>
<dbReference type="EMBL" id="BDCX01000007">
    <property type="protein sequence ID" value="GAT67405.1"/>
    <property type="molecule type" value="Genomic_DNA"/>
</dbReference>
<dbReference type="GO" id="GO:0016020">
    <property type="term" value="C:membrane"/>
    <property type="evidence" value="ECO:0007669"/>
    <property type="project" value="TreeGrafter"/>
</dbReference>
<dbReference type="SUPFAM" id="SSF51735">
    <property type="entry name" value="NAD(P)-binding Rossmann-fold domains"/>
    <property type="match status" value="1"/>
</dbReference>
<reference evidence="5" key="2">
    <citation type="submission" date="2016-04" db="EMBL/GenBank/DDBJ databases">
        <title>Planomonospora sphaerica JCM9374 whole genome shotgun sequence.</title>
        <authorList>
            <person name="Suzuki T."/>
            <person name="Dohra H."/>
            <person name="Kodani S."/>
        </authorList>
    </citation>
    <scope>NUCLEOTIDE SEQUENCE [LARGE SCALE GENOMIC DNA]</scope>
    <source>
        <strain evidence="5">JCM 9374</strain>
    </source>
</reference>
<dbReference type="InterPro" id="IPR036291">
    <property type="entry name" value="NAD(P)-bd_dom_sf"/>
</dbReference>
<evidence type="ECO:0000256" key="2">
    <source>
        <dbReference type="ARBA" id="ARBA00023002"/>
    </source>
</evidence>
<dbReference type="PANTHER" id="PTHR44196">
    <property type="entry name" value="DEHYDROGENASE/REDUCTASE SDR FAMILY MEMBER 7B"/>
    <property type="match status" value="1"/>
</dbReference>
<gene>
    <name evidence="4" type="ORF">PS9374_03058</name>
</gene>
<comment type="similarity">
    <text evidence="1 3">Belongs to the short-chain dehydrogenases/reductases (SDR) family.</text>
</comment>
<dbReference type="GO" id="GO:0016491">
    <property type="term" value="F:oxidoreductase activity"/>
    <property type="evidence" value="ECO:0007669"/>
    <property type="project" value="UniProtKB-KW"/>
</dbReference>
<dbReference type="PANTHER" id="PTHR44196:SF2">
    <property type="entry name" value="SHORT-CHAIN DEHYDROGENASE-RELATED"/>
    <property type="match status" value="1"/>
</dbReference>
<evidence type="ECO:0000256" key="1">
    <source>
        <dbReference type="ARBA" id="ARBA00006484"/>
    </source>
</evidence>
<organism evidence="4 5">
    <name type="scientific">Planomonospora sphaerica</name>
    <dbReference type="NCBI Taxonomy" id="161355"/>
    <lineage>
        <taxon>Bacteria</taxon>
        <taxon>Bacillati</taxon>
        <taxon>Actinomycetota</taxon>
        <taxon>Actinomycetes</taxon>
        <taxon>Streptosporangiales</taxon>
        <taxon>Streptosporangiaceae</taxon>
        <taxon>Planomonospora</taxon>
    </lineage>
</organism>
<accession>A0A161LKR2</accession>
<dbReference type="PRINTS" id="PR00080">
    <property type="entry name" value="SDRFAMILY"/>
</dbReference>
<dbReference type="Proteomes" id="UP000077701">
    <property type="component" value="Unassembled WGS sequence"/>
</dbReference>
<comment type="caution">
    <text evidence="4">The sequence shown here is derived from an EMBL/GenBank/DDBJ whole genome shotgun (WGS) entry which is preliminary data.</text>
</comment>
<dbReference type="Pfam" id="PF00106">
    <property type="entry name" value="adh_short"/>
    <property type="match status" value="1"/>
</dbReference>
<proteinExistence type="inferred from homology"/>
<dbReference type="Gene3D" id="3.40.50.720">
    <property type="entry name" value="NAD(P)-binding Rossmann-like Domain"/>
    <property type="match status" value="1"/>
</dbReference>
<reference evidence="4 5" key="1">
    <citation type="journal article" date="2016" name="Genome Announc.">
        <title>Draft Genome Sequence of Planomonospora sphaerica JCM9374, a Rare Actinomycete.</title>
        <authorList>
            <person name="Dohra H."/>
            <person name="Suzuki T."/>
            <person name="Inoue Y."/>
            <person name="Kodani S."/>
        </authorList>
    </citation>
    <scope>NUCLEOTIDE SEQUENCE [LARGE SCALE GENOMIC DNA]</scope>
    <source>
        <strain evidence="4 5">JCM 9374</strain>
    </source>
</reference>
<keyword evidence="5" id="KW-1185">Reference proteome</keyword>
<evidence type="ECO:0000313" key="4">
    <source>
        <dbReference type="EMBL" id="GAT67405.1"/>
    </source>
</evidence>
<evidence type="ECO:0000256" key="3">
    <source>
        <dbReference type="RuleBase" id="RU000363"/>
    </source>
</evidence>
<dbReference type="OrthoDB" id="9797538at2"/>
<sequence length="270" mass="28244">MKPQNTTALITGASSGIGAEFARQLAARGHHLVLVARSVPALEALAAELRGAYGVRAEVVPQDLSAPDAATRVAEALAAREITVDLLVNNAGFGTAGRFDGIAAEREHDELMVNVVALVGLTHAFLPGMLSRGSGAVVNVGSTAGFNITPYFATYGASKTFVLNFSLALWSEMRGTGVKVLAVAPGPVETAFFDGIGTRKAAIGAKMSTPERVVAAALRALDRDRGYVVPGLGNFAVSHLMPRRPRKLVAMIGRMVTRQVADELTPVTAR</sequence>
<dbReference type="AlphaFoldDB" id="A0A161LKR2"/>
<name>A0A161LKR2_9ACTN</name>
<dbReference type="STRING" id="161355.PS9374_03058"/>